<accession>A0ABS6K6S5</accession>
<keyword evidence="2 3" id="KW-0378">Hydrolase</keyword>
<evidence type="ECO:0000259" key="4">
    <source>
        <dbReference type="Pfam" id="PF00135"/>
    </source>
</evidence>
<dbReference type="InterPro" id="IPR050309">
    <property type="entry name" value="Type-B_Carboxylest/Lipase"/>
</dbReference>
<dbReference type="EC" id="3.1.1.-" evidence="3"/>
<dbReference type="EMBL" id="JAHQCX010000005">
    <property type="protein sequence ID" value="MBU9726198.1"/>
    <property type="molecule type" value="Genomic_DNA"/>
</dbReference>
<dbReference type="InterPro" id="IPR029058">
    <property type="entry name" value="AB_hydrolase_fold"/>
</dbReference>
<dbReference type="InterPro" id="IPR002018">
    <property type="entry name" value="CarbesteraseB"/>
</dbReference>
<dbReference type="InterPro" id="IPR019819">
    <property type="entry name" value="Carboxylesterase_B_CS"/>
</dbReference>
<organism evidence="5 6">
    <name type="scientific">Diplocloster modestus</name>
    <dbReference type="NCBI Taxonomy" id="2850322"/>
    <lineage>
        <taxon>Bacteria</taxon>
        <taxon>Bacillati</taxon>
        <taxon>Bacillota</taxon>
        <taxon>Clostridia</taxon>
        <taxon>Lachnospirales</taxon>
        <taxon>Lachnospiraceae</taxon>
        <taxon>Diplocloster</taxon>
    </lineage>
</organism>
<name>A0ABS6K6S5_9FIRM</name>
<dbReference type="Gene3D" id="3.40.50.1820">
    <property type="entry name" value="alpha/beta hydrolase"/>
    <property type="match status" value="1"/>
</dbReference>
<gene>
    <name evidence="5" type="ORF">KTH90_09240</name>
</gene>
<feature type="domain" description="Carboxylesterase type B" evidence="4">
    <location>
        <begin position="3"/>
        <end position="480"/>
    </location>
</feature>
<dbReference type="PROSITE" id="PS00941">
    <property type="entry name" value="CARBOXYLESTERASE_B_2"/>
    <property type="match status" value="1"/>
</dbReference>
<comment type="similarity">
    <text evidence="1 3">Belongs to the type-B carboxylesterase/lipase family.</text>
</comment>
<evidence type="ECO:0000256" key="1">
    <source>
        <dbReference type="ARBA" id="ARBA00005964"/>
    </source>
</evidence>
<evidence type="ECO:0000256" key="2">
    <source>
        <dbReference type="ARBA" id="ARBA00022801"/>
    </source>
</evidence>
<dbReference type="InterPro" id="IPR019826">
    <property type="entry name" value="Carboxylesterase_B_AS"/>
</dbReference>
<reference evidence="5 6" key="1">
    <citation type="submission" date="2021-06" db="EMBL/GenBank/DDBJ databases">
        <title>Description of novel taxa of the family Lachnospiraceae.</title>
        <authorList>
            <person name="Chaplin A.V."/>
            <person name="Sokolova S.R."/>
            <person name="Pikina A.P."/>
            <person name="Korzhanova M."/>
            <person name="Belova V."/>
            <person name="Korostin D."/>
            <person name="Efimov B.A."/>
        </authorList>
    </citation>
    <scope>NUCLEOTIDE SEQUENCE [LARGE SCALE GENOMIC DNA]</scope>
    <source>
        <strain evidence="5 6">ASD4241</strain>
    </source>
</reference>
<dbReference type="PANTHER" id="PTHR11559">
    <property type="entry name" value="CARBOXYLESTERASE"/>
    <property type="match status" value="1"/>
</dbReference>
<dbReference type="RefSeq" id="WP_238726682.1">
    <property type="nucleotide sequence ID" value="NZ_JAHQCX010000005.1"/>
</dbReference>
<evidence type="ECO:0000313" key="5">
    <source>
        <dbReference type="EMBL" id="MBU9726198.1"/>
    </source>
</evidence>
<evidence type="ECO:0000313" key="6">
    <source>
        <dbReference type="Proteomes" id="UP001314681"/>
    </source>
</evidence>
<dbReference type="Proteomes" id="UP001314681">
    <property type="component" value="Unassembled WGS sequence"/>
</dbReference>
<dbReference type="Pfam" id="PF00135">
    <property type="entry name" value="COesterase"/>
    <property type="match status" value="1"/>
</dbReference>
<evidence type="ECO:0000256" key="3">
    <source>
        <dbReference type="RuleBase" id="RU361235"/>
    </source>
</evidence>
<proteinExistence type="inferred from homology"/>
<dbReference type="SUPFAM" id="SSF53474">
    <property type="entry name" value="alpha/beta-Hydrolases"/>
    <property type="match status" value="1"/>
</dbReference>
<protein>
    <recommendedName>
        <fullName evidence="3">Carboxylic ester hydrolase</fullName>
        <ecNumber evidence="3">3.1.1.-</ecNumber>
    </recommendedName>
</protein>
<sequence>MVQVKTKLGIVEGIFDGDEEHLLFAGIPYAQPPVGELRFRPPQRMRPWQGVKKCDVFGPAAMQKIIAIPPGKRWMCYGQEFFISGREGVSEDCLYLNVWAPARRLERSKRLPVLVIIHGGKFNSGAGSVPVLNGHNLSSEGVIVVTVNYRLGIFGFLAHPKLSGESEHQVSGNYGILDQIAALQWVQENIECFGGDPDCVTIAGESAGAGSVLVLYQSPLAKGLFHRAFAQSCALFDVRVDMSRQSKVTLKNREQEGEKLLRGAGVYTVKEMRALAADKLLELAGEWSPIIDGYLLPGDYREIFENHSQNDVPLLLGSNSDEGVIFSQPHMDEAGLKQELQRLYGEKAKVVAELYLDGKTGMPQAWHYERRDRIFEHTMYVWSILQSRYGKSPAYLYYFDRPVPEVGFGAFHSAALKYFYQNLACAKAAWEDVDYELSSRMNRYLLRFMRYGDPNEQGLESWLSFSESPDMVMELGEHVGMIPQPHRKMLEVLTDIYGL</sequence>
<keyword evidence="6" id="KW-1185">Reference proteome</keyword>
<dbReference type="PROSITE" id="PS00122">
    <property type="entry name" value="CARBOXYLESTERASE_B_1"/>
    <property type="match status" value="1"/>
</dbReference>
<comment type="caution">
    <text evidence="5">The sequence shown here is derived from an EMBL/GenBank/DDBJ whole genome shotgun (WGS) entry which is preliminary data.</text>
</comment>